<reference evidence="6" key="4">
    <citation type="journal article" date="2015" name="PLoS ONE">
        <title>Comprehensive Evaluation of Toxoplasma gondii VEG and Neospora caninum LIV Genomes with Tachyzoite Stage Transcriptome and Proteome Defines Novel Transcript Features.</title>
        <authorList>
            <person name="Ramaprasad A."/>
            <person name="Mourier T."/>
            <person name="Naeem R."/>
            <person name="Malas T.B."/>
            <person name="Moussa E."/>
            <person name="Panigrahi A."/>
            <person name="Vermont S.J."/>
            <person name="Otto T.D."/>
            <person name="Wastling J."/>
            <person name="Pain A."/>
        </authorList>
    </citation>
    <scope>NUCLEOTIDE SEQUENCE</scope>
    <source>
        <strain evidence="6">Liverpool</strain>
    </source>
</reference>
<proteinExistence type="inferred from homology"/>
<dbReference type="eggNOG" id="ENOG502S7GH">
    <property type="taxonomic scope" value="Eukaryota"/>
</dbReference>
<evidence type="ECO:0000313" key="5">
    <source>
        <dbReference type="EMBL" id="CBZ49617.1"/>
    </source>
</evidence>
<evidence type="ECO:0000256" key="2">
    <source>
        <dbReference type="ARBA" id="ARBA00009389"/>
    </source>
</evidence>
<evidence type="ECO:0000313" key="6">
    <source>
        <dbReference type="EMBL" id="CEL64198.1"/>
    </source>
</evidence>
<gene>
    <name evidence="6" type="ORF">BN1204_001105_1</name>
    <name evidence="5" type="ORF">NCLIV_001105</name>
</gene>
<dbReference type="SUPFAM" id="SSF75704">
    <property type="entry name" value="Mitotic arrest deficient-like 1, Mad1"/>
    <property type="match status" value="1"/>
</dbReference>
<dbReference type="Gene3D" id="1.20.5.340">
    <property type="match status" value="1"/>
</dbReference>
<evidence type="ECO:0000256" key="3">
    <source>
        <dbReference type="ARBA" id="ARBA00023242"/>
    </source>
</evidence>
<dbReference type="GO" id="GO:0003713">
    <property type="term" value="F:transcription coactivator activity"/>
    <property type="evidence" value="ECO:0007669"/>
    <property type="project" value="InterPro"/>
</dbReference>
<organism evidence="5 7">
    <name type="scientific">Neospora caninum (strain Liverpool)</name>
    <dbReference type="NCBI Taxonomy" id="572307"/>
    <lineage>
        <taxon>Eukaryota</taxon>
        <taxon>Sar</taxon>
        <taxon>Alveolata</taxon>
        <taxon>Apicomplexa</taxon>
        <taxon>Conoidasida</taxon>
        <taxon>Coccidia</taxon>
        <taxon>Eucoccidiorida</taxon>
        <taxon>Eimeriorina</taxon>
        <taxon>Sarcocystidae</taxon>
        <taxon>Neospora</taxon>
    </lineage>
</organism>
<dbReference type="EMBL" id="LN714474">
    <property type="protein sequence ID" value="CEL64198.1"/>
    <property type="molecule type" value="Genomic_DNA"/>
</dbReference>
<reference evidence="5" key="1">
    <citation type="submission" date="2011-02" db="EMBL/GenBank/DDBJ databases">
        <authorList>
            <person name="Aslett M."/>
        </authorList>
    </citation>
    <scope>NUCLEOTIDE SEQUENCE</scope>
    <source>
        <strain evidence="5">Liverpool</strain>
    </source>
</reference>
<evidence type="ECO:0000256" key="1">
    <source>
        <dbReference type="ARBA" id="ARBA00004123"/>
    </source>
</evidence>
<dbReference type="OrthoDB" id="524165at2759"/>
<evidence type="ECO:0000256" key="4">
    <source>
        <dbReference type="SAM" id="Coils"/>
    </source>
</evidence>
<reference evidence="7" key="3">
    <citation type="journal article" date="2012" name="PLoS Pathog.">
        <title>Comparative genomics of the apicomplexan parasites Toxoplasma gondii and Neospora caninum: Coccidia differing in host range and transmission strategy.</title>
        <authorList>
            <person name="Reid A.J."/>
            <person name="Vermont S.J."/>
            <person name="Cotton J.A."/>
            <person name="Harris D."/>
            <person name="Hill-Cawthorne G.A."/>
            <person name="Konen-Waisman S."/>
            <person name="Latham S.M."/>
            <person name="Mourier T."/>
            <person name="Norton R."/>
            <person name="Quail M.A."/>
            <person name="Sanders M."/>
            <person name="Shanmugam D."/>
            <person name="Sohal A."/>
            <person name="Wasmuth J.D."/>
            <person name="Brunk B."/>
            <person name="Grigg M.E."/>
            <person name="Howard J.C."/>
            <person name="Parkinson J."/>
            <person name="Roos D.S."/>
            <person name="Trees A.J."/>
            <person name="Berriman M."/>
            <person name="Pain A."/>
            <person name="Wastling J.M."/>
        </authorList>
    </citation>
    <scope>NUCLEOTIDE SEQUENCE [LARGE SCALE GENOMIC DNA]</scope>
    <source>
        <strain evidence="7">Liverpool</strain>
    </source>
</reference>
<dbReference type="RefSeq" id="XP_003879652.1">
    <property type="nucleotide sequence ID" value="XM_003879603.1"/>
</dbReference>
<dbReference type="PANTHER" id="PTHR13168">
    <property type="entry name" value="ASSOCIATE OF C-MYC AMY-1"/>
    <property type="match status" value="1"/>
</dbReference>
<feature type="coiled-coil region" evidence="4">
    <location>
        <begin position="69"/>
        <end position="103"/>
    </location>
</feature>
<name>F0V7C6_NEOCL</name>
<comment type="similarity">
    <text evidence="2">Belongs to the AMY1 family.</text>
</comment>
<evidence type="ECO:0000313" key="7">
    <source>
        <dbReference type="Proteomes" id="UP000007494"/>
    </source>
</evidence>
<dbReference type="OMA" id="RLQHYEP"/>
<keyword evidence="3" id="KW-0539">Nucleus</keyword>
<dbReference type="AlphaFoldDB" id="F0V7C6"/>
<comment type="subcellular location">
    <subcellularLocation>
        <location evidence="1">Nucleus</location>
    </subcellularLocation>
</comment>
<dbReference type="Proteomes" id="UP000007494">
    <property type="component" value="Chromosome Ia"/>
</dbReference>
<dbReference type="EMBL" id="FR823380">
    <property type="protein sequence ID" value="CBZ49617.1"/>
    <property type="molecule type" value="Genomic_DNA"/>
</dbReference>
<keyword evidence="4" id="KW-0175">Coiled coil</keyword>
<dbReference type="GO" id="GO:0005634">
    <property type="term" value="C:nucleus"/>
    <property type="evidence" value="ECO:0007669"/>
    <property type="project" value="UniProtKB-SubCell"/>
</dbReference>
<reference evidence="5" key="2">
    <citation type="submission" date="2011-03" db="EMBL/GenBank/DDBJ databases">
        <title>Comparative genomics and transcriptomics of Neospora caninum and Toxoplasma gondii.</title>
        <authorList>
            <person name="Reid A.J."/>
            <person name="Sohal A."/>
            <person name="Harris D."/>
            <person name="Quail M."/>
            <person name="Sanders M."/>
            <person name="Berriman M."/>
            <person name="Wastling J.M."/>
            <person name="Pain A."/>
        </authorList>
    </citation>
    <scope>NUCLEOTIDE SEQUENCE</scope>
    <source>
        <strain evidence="5">Liverpool</strain>
    </source>
</reference>
<dbReference type="VEuPathDB" id="ToxoDB:NCLIV_001105"/>
<sequence length="106" mass="12034">MADPVELQKQEFKKYLEDHGVLQQLSRVLVGLYEEPDRPPNALDFIKKYLGAPTVELLSVFVLSPGADIDALRSEIDSLKKENGRLKARVEQLQQEIDTLQQDLEA</sequence>
<dbReference type="InParanoid" id="F0V7C6"/>
<dbReference type="PRINTS" id="PR02028">
    <property type="entry name" value="CMYCBINDINGP"/>
</dbReference>
<accession>F0V7C6</accession>
<keyword evidence="7" id="KW-1185">Reference proteome</keyword>
<dbReference type="PANTHER" id="PTHR13168:SF0">
    <property type="entry name" value="C-MYC-BINDING PROTEIN"/>
    <property type="match status" value="1"/>
</dbReference>
<protein>
    <submittedName>
        <fullName evidence="6">c-Myc-binding family protein</fullName>
    </submittedName>
</protein>
<dbReference type="InterPro" id="IPR026060">
    <property type="entry name" value="AMY1"/>
</dbReference>
<dbReference type="GeneID" id="13440512"/>